<keyword evidence="7" id="KW-0645">Protease</keyword>
<dbReference type="Gene3D" id="2.10.109.10">
    <property type="entry name" value="Umud Fragment, subunit A"/>
    <property type="match status" value="1"/>
</dbReference>
<reference evidence="9" key="1">
    <citation type="submission" date="2019-11" db="EMBL/GenBank/DDBJ databases">
        <authorList>
            <person name="Feng L."/>
        </authorList>
    </citation>
    <scope>NUCLEOTIDE SEQUENCE</scope>
    <source>
        <strain evidence="9">AcaccaeLFYP115</strain>
    </source>
</reference>
<evidence type="ECO:0000256" key="6">
    <source>
        <dbReference type="PIRSR" id="PIRSR600223-1"/>
    </source>
</evidence>
<evidence type="ECO:0000313" key="9">
    <source>
        <dbReference type="EMBL" id="VYT11896.1"/>
    </source>
</evidence>
<feature type="active site" evidence="6">
    <location>
        <position position="52"/>
    </location>
</feature>
<dbReference type="GO" id="GO:0004252">
    <property type="term" value="F:serine-type endopeptidase activity"/>
    <property type="evidence" value="ECO:0007669"/>
    <property type="project" value="InterPro"/>
</dbReference>
<dbReference type="AlphaFoldDB" id="A0A6N2U8U1"/>
<comment type="similarity">
    <text evidence="3 7">Belongs to the peptidase S26 family.</text>
</comment>
<feature type="domain" description="Peptidase S26" evidence="8">
    <location>
        <begin position="23"/>
        <end position="180"/>
    </location>
</feature>
<dbReference type="RefSeq" id="WP_009291176.1">
    <property type="nucleotide sequence ID" value="NZ_BAABRZ010000001.1"/>
</dbReference>
<organism evidence="9">
    <name type="scientific">Anaerostipes caccae</name>
    <dbReference type="NCBI Taxonomy" id="105841"/>
    <lineage>
        <taxon>Bacteria</taxon>
        <taxon>Bacillati</taxon>
        <taxon>Bacillota</taxon>
        <taxon>Clostridia</taxon>
        <taxon>Lachnospirales</taxon>
        <taxon>Lachnospiraceae</taxon>
        <taxon>Anaerostipes</taxon>
    </lineage>
</organism>
<dbReference type="PANTHER" id="PTHR43390">
    <property type="entry name" value="SIGNAL PEPTIDASE I"/>
    <property type="match status" value="1"/>
</dbReference>
<dbReference type="NCBIfam" id="TIGR02227">
    <property type="entry name" value="sigpep_I_bact"/>
    <property type="match status" value="1"/>
</dbReference>
<comment type="catalytic activity">
    <reaction evidence="1 7">
        <text>Cleavage of hydrophobic, N-terminal signal or leader sequences from secreted and periplasmic proteins.</text>
        <dbReference type="EC" id="3.4.21.89"/>
    </reaction>
</comment>
<dbReference type="EC" id="3.4.21.89" evidence="4 7"/>
<evidence type="ECO:0000256" key="2">
    <source>
        <dbReference type="ARBA" id="ARBA00004401"/>
    </source>
</evidence>
<accession>A0A6N2U8U1</accession>
<dbReference type="InterPro" id="IPR019757">
    <property type="entry name" value="Pept_S26A_signal_pept_1_Lys-AS"/>
</dbReference>
<evidence type="ECO:0000256" key="5">
    <source>
        <dbReference type="ARBA" id="ARBA00022801"/>
    </source>
</evidence>
<proteinExistence type="inferred from homology"/>
<dbReference type="Pfam" id="PF10502">
    <property type="entry name" value="Peptidase_S26"/>
    <property type="match status" value="1"/>
</dbReference>
<evidence type="ECO:0000256" key="1">
    <source>
        <dbReference type="ARBA" id="ARBA00000677"/>
    </source>
</evidence>
<comment type="subcellular location">
    <subcellularLocation>
        <location evidence="2">Cell membrane</location>
        <topology evidence="2">Single-pass type II membrane protein</topology>
    </subcellularLocation>
    <subcellularLocation>
        <location evidence="7">Membrane</location>
        <topology evidence="7">Single-pass type II membrane protein</topology>
    </subcellularLocation>
</comment>
<dbReference type="InterPro" id="IPR000223">
    <property type="entry name" value="Pept_S26A_signal_pept_1"/>
</dbReference>
<dbReference type="InterPro" id="IPR019533">
    <property type="entry name" value="Peptidase_S26"/>
</dbReference>
<evidence type="ECO:0000259" key="8">
    <source>
        <dbReference type="Pfam" id="PF10502"/>
    </source>
</evidence>
<keyword evidence="5 7" id="KW-0378">Hydrolase</keyword>
<evidence type="ECO:0000256" key="7">
    <source>
        <dbReference type="RuleBase" id="RU362042"/>
    </source>
</evidence>
<protein>
    <recommendedName>
        <fullName evidence="4 7">Signal peptidase I</fullName>
        <ecNumber evidence="4 7">3.4.21.89</ecNumber>
    </recommendedName>
</protein>
<keyword evidence="7" id="KW-0812">Transmembrane</keyword>
<sequence>MSGYTVTYQMRKKKRQRRDKIAAYVLTFVAVIFAAFIIVRFLCAGYTVQGDSMLPTYESGEKRLVNRLIYKVKSPARYDIILFESEDETNKQYYVKRVVGLPGETVQVRDGNVYVDGRKAKSFGKEQILSPGLAADGVKLSKNQYFVMGDNYNNSEDSRSAVVGNVKKTQIIGKVGIKYWPFG</sequence>
<keyword evidence="7" id="KW-1133">Transmembrane helix</keyword>
<evidence type="ECO:0000256" key="4">
    <source>
        <dbReference type="ARBA" id="ARBA00013208"/>
    </source>
</evidence>
<feature type="active site" evidence="6">
    <location>
        <position position="96"/>
    </location>
</feature>
<dbReference type="PRINTS" id="PR00727">
    <property type="entry name" value="LEADERPTASE"/>
</dbReference>
<dbReference type="PANTHER" id="PTHR43390:SF1">
    <property type="entry name" value="CHLOROPLAST PROCESSING PEPTIDASE"/>
    <property type="match status" value="1"/>
</dbReference>
<name>A0A6N2U8U1_9FIRM</name>
<dbReference type="EMBL" id="CACRSQ010000003">
    <property type="protein sequence ID" value="VYT11896.1"/>
    <property type="molecule type" value="Genomic_DNA"/>
</dbReference>
<dbReference type="SUPFAM" id="SSF51306">
    <property type="entry name" value="LexA/Signal peptidase"/>
    <property type="match status" value="1"/>
</dbReference>
<feature type="transmembrane region" description="Helical" evidence="7">
    <location>
        <begin position="21"/>
        <end position="42"/>
    </location>
</feature>
<dbReference type="GO" id="GO:0006465">
    <property type="term" value="P:signal peptide processing"/>
    <property type="evidence" value="ECO:0007669"/>
    <property type="project" value="InterPro"/>
</dbReference>
<keyword evidence="7" id="KW-0472">Membrane</keyword>
<dbReference type="CDD" id="cd06530">
    <property type="entry name" value="S26_SPase_I"/>
    <property type="match status" value="1"/>
</dbReference>
<dbReference type="InterPro" id="IPR019758">
    <property type="entry name" value="Pept_S26A_signal_pept_1_CS"/>
</dbReference>
<dbReference type="PROSITE" id="PS00760">
    <property type="entry name" value="SPASE_I_2"/>
    <property type="match status" value="1"/>
</dbReference>
<dbReference type="InterPro" id="IPR036286">
    <property type="entry name" value="LexA/Signal_pep-like_sf"/>
</dbReference>
<dbReference type="PROSITE" id="PS00761">
    <property type="entry name" value="SPASE_I_3"/>
    <property type="match status" value="1"/>
</dbReference>
<dbReference type="GO" id="GO:0009003">
    <property type="term" value="F:signal peptidase activity"/>
    <property type="evidence" value="ECO:0007669"/>
    <property type="project" value="UniProtKB-EC"/>
</dbReference>
<dbReference type="GO" id="GO:0005886">
    <property type="term" value="C:plasma membrane"/>
    <property type="evidence" value="ECO:0007669"/>
    <property type="project" value="UniProtKB-SubCell"/>
</dbReference>
<dbReference type="GeneID" id="69470563"/>
<evidence type="ECO:0000256" key="3">
    <source>
        <dbReference type="ARBA" id="ARBA00009370"/>
    </source>
</evidence>
<gene>
    <name evidence="9" type="primary">sipT</name>
    <name evidence="9" type="ORF">ACLFYP115_01720</name>
</gene>